<evidence type="ECO:0000259" key="3">
    <source>
        <dbReference type="PROSITE" id="PS51109"/>
    </source>
</evidence>
<keyword evidence="5" id="KW-1185">Reference proteome</keyword>
<keyword evidence="1" id="KW-0732">Signal</keyword>
<dbReference type="InterPro" id="IPR011098">
    <property type="entry name" value="G5_dom"/>
</dbReference>
<dbReference type="SMART" id="SM01208">
    <property type="entry name" value="G5"/>
    <property type="match status" value="1"/>
</dbReference>
<dbReference type="Gene3D" id="2.20.230.10">
    <property type="entry name" value="Resuscitation-promoting factor rpfb"/>
    <property type="match status" value="1"/>
</dbReference>
<dbReference type="EMBL" id="FXAZ01000003">
    <property type="protein sequence ID" value="SMG46428.1"/>
    <property type="molecule type" value="Genomic_DNA"/>
</dbReference>
<proteinExistence type="predicted"/>
<evidence type="ECO:0000256" key="1">
    <source>
        <dbReference type="ARBA" id="ARBA00022729"/>
    </source>
</evidence>
<dbReference type="PROSITE" id="PS51109">
    <property type="entry name" value="G5"/>
    <property type="match status" value="1"/>
</dbReference>
<accession>A0A1X7KXT2</accession>
<gene>
    <name evidence="4" type="ORF">SAMN06295960_2839</name>
</gene>
<dbReference type="STRING" id="1852522.SAMN06295960_2839"/>
<dbReference type="InterPro" id="IPR052913">
    <property type="entry name" value="Glycopeptide_resist_protein"/>
</dbReference>
<dbReference type="Proteomes" id="UP000193834">
    <property type="component" value="Unassembled WGS sequence"/>
</dbReference>
<dbReference type="Pfam" id="PF04294">
    <property type="entry name" value="VanW"/>
    <property type="match status" value="1"/>
</dbReference>
<evidence type="ECO:0000256" key="2">
    <source>
        <dbReference type="SAM" id="MobiDB-lite"/>
    </source>
</evidence>
<dbReference type="Pfam" id="PF07501">
    <property type="entry name" value="G5"/>
    <property type="match status" value="1"/>
</dbReference>
<feature type="domain" description="G5" evidence="3">
    <location>
        <begin position="371"/>
        <end position="453"/>
    </location>
</feature>
<organism evidence="4 5">
    <name type="scientific">Paenibacillus aquistagni</name>
    <dbReference type="NCBI Taxonomy" id="1852522"/>
    <lineage>
        <taxon>Bacteria</taxon>
        <taxon>Bacillati</taxon>
        <taxon>Bacillota</taxon>
        <taxon>Bacilli</taxon>
        <taxon>Bacillales</taxon>
        <taxon>Paenibacillaceae</taxon>
        <taxon>Paenibacillus</taxon>
    </lineage>
</organism>
<dbReference type="PANTHER" id="PTHR35788:SF1">
    <property type="entry name" value="EXPORTED PROTEIN"/>
    <property type="match status" value="1"/>
</dbReference>
<protein>
    <submittedName>
        <fullName evidence="4">Vancomycin resistance protein YoaR, contains peptidoglycan-binding and VanW domains</fullName>
    </submittedName>
</protein>
<evidence type="ECO:0000313" key="4">
    <source>
        <dbReference type="EMBL" id="SMG46428.1"/>
    </source>
</evidence>
<name>A0A1X7KXT2_9BACL</name>
<dbReference type="InterPro" id="IPR007391">
    <property type="entry name" value="Vancomycin_resist_VanW"/>
</dbReference>
<dbReference type="AlphaFoldDB" id="A0A1X7KXT2"/>
<dbReference type="PANTHER" id="PTHR35788">
    <property type="entry name" value="EXPORTED PROTEIN-RELATED"/>
    <property type="match status" value="1"/>
</dbReference>
<sequence>MKKRYIGLAGVALLLLIAAAVCWSWAQRYAYSTAIPDNVILSDWAIGGMEQDEFEQQLKERIEALEQTPVTFTFPGTEVNSVSTTLAKLGVHYQADQLIAALKKLQEGGLWERIEARRQFKANWALQFSWDNQVWKQRFHSQWEIQTFGKPVNATRTITKDDKVVYTPDQAVFRLDRMQMEQVIRVAIPSEWHKGDTLTIEVPLIKQDAPVTVKSLKAEGIDRKIIEISTFLKPGDAGRIHNVVSAAKTINDMVLKPGDIFDYEKVIAETEKAYGFQEAPVIFNGKLVPGIGGGICQVSSTLYNAVLRTGLEIVERRNHSLPVAYLPIGLDATFSEGYINFRFKNTTGKNLLIRTSSENNQLTIKLFGTLEDNVTYKMETKTVQVIQPTVKYVKNSSLPVGSRETIQKGKQGYKVESYRIKLVDGKEVSREKMYVDTYKAQPTLIAVNNGAAAPGSDKPSNPEPILEDGVTGPNF</sequence>
<dbReference type="RefSeq" id="WP_085495013.1">
    <property type="nucleotide sequence ID" value="NZ_FXAZ01000003.1"/>
</dbReference>
<feature type="region of interest" description="Disordered" evidence="2">
    <location>
        <begin position="449"/>
        <end position="475"/>
    </location>
</feature>
<reference evidence="4 5" key="1">
    <citation type="submission" date="2017-04" db="EMBL/GenBank/DDBJ databases">
        <authorList>
            <person name="Afonso C.L."/>
            <person name="Miller P.J."/>
            <person name="Scott M.A."/>
            <person name="Spackman E."/>
            <person name="Goraichik I."/>
            <person name="Dimitrov K.M."/>
            <person name="Suarez D.L."/>
            <person name="Swayne D.E."/>
        </authorList>
    </citation>
    <scope>NUCLEOTIDE SEQUENCE [LARGE SCALE GENOMIC DNA]</scope>
    <source>
        <strain evidence="4 5">11</strain>
    </source>
</reference>
<evidence type="ECO:0000313" key="5">
    <source>
        <dbReference type="Proteomes" id="UP000193834"/>
    </source>
</evidence>